<comment type="caution">
    <text evidence="2">The sequence shown here is derived from an EMBL/GenBank/DDBJ whole genome shotgun (WGS) entry which is preliminary data.</text>
</comment>
<organism evidence="2 3">
    <name type="scientific">Steinernema carpocapsae</name>
    <name type="common">Entomopathogenic nematode</name>
    <dbReference type="NCBI Taxonomy" id="34508"/>
    <lineage>
        <taxon>Eukaryota</taxon>
        <taxon>Metazoa</taxon>
        <taxon>Ecdysozoa</taxon>
        <taxon>Nematoda</taxon>
        <taxon>Chromadorea</taxon>
        <taxon>Rhabditida</taxon>
        <taxon>Tylenchina</taxon>
        <taxon>Panagrolaimomorpha</taxon>
        <taxon>Strongyloidoidea</taxon>
        <taxon>Steinernematidae</taxon>
        <taxon>Steinernema</taxon>
    </lineage>
</organism>
<sequence length="513" mass="58674">MRPSTGSFPEGVPSNRVPIAELIRSPSGGQDDEIRVHPATPVKQETFQETASSSEDDSERLRDINLRLDAIRNLDHLEEVVTEVEDRFLGIETSNSVVNSDGTMHFEFSQIARILAETSVKLDPLEDSWEEAARRNGGQLFPWLQSDCDRQMRALAKRLRFLQIALNQNDPEEAAAQNNEKRNRSKIIKNRLEAINSLLELQLAVASMERKSTSGQFFSPEAHYNCRRQQLINAGEELRQVEYALKESAKNLGVLEMCWEEAVVKHGAELRLWLQADCHKELQALEEKLSFLWQHLAALQEDQASQVEERPVHLEPRQRNIELTKEPLMENACGGPSSKGPQWEIKRISAEQSKSLDLRIGAFTDLERLKRFIASIEARAQNDSRRRKSSREIKNHIHDLHECDEKRGRIKKMVSESGASLGKPEQWREEAERRLGARISTWTAKEFEAERKATYERVRYLRKVMLGRSSNEDPVAPKRSRTGMRSRELDVDSVLGRPTTPSKRSRTGTGAWK</sequence>
<evidence type="ECO:0000313" key="3">
    <source>
        <dbReference type="Proteomes" id="UP000298663"/>
    </source>
</evidence>
<evidence type="ECO:0000313" key="2">
    <source>
        <dbReference type="EMBL" id="TKR70073.1"/>
    </source>
</evidence>
<dbReference type="EMBL" id="AZBU02000007">
    <property type="protein sequence ID" value="TKR70073.1"/>
    <property type="molecule type" value="Genomic_DNA"/>
</dbReference>
<feature type="region of interest" description="Disordered" evidence="1">
    <location>
        <begin position="469"/>
        <end position="513"/>
    </location>
</feature>
<name>A0A4U5MLP4_STECR</name>
<protein>
    <submittedName>
        <fullName evidence="2">Uncharacterized protein</fullName>
    </submittedName>
</protein>
<evidence type="ECO:0000256" key="1">
    <source>
        <dbReference type="SAM" id="MobiDB-lite"/>
    </source>
</evidence>
<feature type="region of interest" description="Disordered" evidence="1">
    <location>
        <begin position="1"/>
        <end position="58"/>
    </location>
</feature>
<proteinExistence type="predicted"/>
<dbReference type="Proteomes" id="UP000298663">
    <property type="component" value="Unassembled WGS sequence"/>
</dbReference>
<reference evidence="2 3" key="1">
    <citation type="journal article" date="2015" name="Genome Biol.">
        <title>Comparative genomics of Steinernema reveals deeply conserved gene regulatory networks.</title>
        <authorList>
            <person name="Dillman A.R."/>
            <person name="Macchietto M."/>
            <person name="Porter C.F."/>
            <person name="Rogers A."/>
            <person name="Williams B."/>
            <person name="Antoshechkin I."/>
            <person name="Lee M.M."/>
            <person name="Goodwin Z."/>
            <person name="Lu X."/>
            <person name="Lewis E.E."/>
            <person name="Goodrich-Blair H."/>
            <person name="Stock S.P."/>
            <person name="Adams B.J."/>
            <person name="Sternberg P.W."/>
            <person name="Mortazavi A."/>
        </authorList>
    </citation>
    <scope>NUCLEOTIDE SEQUENCE [LARGE SCALE GENOMIC DNA]</scope>
    <source>
        <strain evidence="2 3">ALL</strain>
    </source>
</reference>
<dbReference type="AlphaFoldDB" id="A0A4U5MLP4"/>
<gene>
    <name evidence="2" type="ORF">L596_022141</name>
</gene>
<reference evidence="2 3" key="2">
    <citation type="journal article" date="2019" name="G3 (Bethesda)">
        <title>Hybrid Assembly of the Genome of the Entomopathogenic Nematode Steinernema carpocapsae Identifies the X-Chromosome.</title>
        <authorList>
            <person name="Serra L."/>
            <person name="Macchietto M."/>
            <person name="Macias-Munoz A."/>
            <person name="McGill C.J."/>
            <person name="Rodriguez I.M."/>
            <person name="Rodriguez B."/>
            <person name="Murad R."/>
            <person name="Mortazavi A."/>
        </authorList>
    </citation>
    <scope>NUCLEOTIDE SEQUENCE [LARGE SCALE GENOMIC DNA]</scope>
    <source>
        <strain evidence="2 3">ALL</strain>
    </source>
</reference>
<keyword evidence="3" id="KW-1185">Reference proteome</keyword>
<accession>A0A4U5MLP4</accession>